<dbReference type="VEuPathDB" id="PlasmoDB:AK88_04315"/>
<feature type="domain" description="Plasmodium RESA N-terminal" evidence="2">
    <location>
        <begin position="351"/>
        <end position="469"/>
    </location>
</feature>
<organism evidence="3 4">
    <name type="scientific">Plasmodium fragile</name>
    <dbReference type="NCBI Taxonomy" id="5857"/>
    <lineage>
        <taxon>Eukaryota</taxon>
        <taxon>Sar</taxon>
        <taxon>Alveolata</taxon>
        <taxon>Apicomplexa</taxon>
        <taxon>Aconoidasida</taxon>
        <taxon>Haemosporida</taxon>
        <taxon>Plasmodiidae</taxon>
        <taxon>Plasmodium</taxon>
        <taxon>Plasmodium (Plasmodium)</taxon>
    </lineage>
</organism>
<feature type="compositionally biased region" description="Basic and acidic residues" evidence="1">
    <location>
        <begin position="35"/>
        <end position="49"/>
    </location>
</feature>
<dbReference type="GeneID" id="24269629"/>
<evidence type="ECO:0000259" key="2">
    <source>
        <dbReference type="Pfam" id="PF09687"/>
    </source>
</evidence>
<gene>
    <name evidence="3" type="ORF">AK88_04315</name>
</gene>
<dbReference type="Pfam" id="PF09687">
    <property type="entry name" value="PRESAN"/>
    <property type="match status" value="1"/>
</dbReference>
<dbReference type="InterPro" id="IPR019111">
    <property type="entry name" value="PRESA_N"/>
</dbReference>
<proteinExistence type="predicted"/>
<feature type="region of interest" description="Disordered" evidence="1">
    <location>
        <begin position="223"/>
        <end position="256"/>
    </location>
</feature>
<feature type="region of interest" description="Disordered" evidence="1">
    <location>
        <begin position="28"/>
        <end position="49"/>
    </location>
</feature>
<name>A0A0D9QGE3_PLAFR</name>
<dbReference type="EMBL" id="KQ001703">
    <property type="protein sequence ID" value="KJP86058.1"/>
    <property type="molecule type" value="Genomic_DNA"/>
</dbReference>
<feature type="compositionally biased region" description="Low complexity" evidence="1">
    <location>
        <begin position="616"/>
        <end position="626"/>
    </location>
</feature>
<protein>
    <recommendedName>
        <fullName evidence="2">Plasmodium RESA N-terminal domain-containing protein</fullName>
    </recommendedName>
</protein>
<dbReference type="Gene3D" id="6.10.280.180">
    <property type="entry name" value="Plasmodium RESA, N-terminal helical domain"/>
    <property type="match status" value="1"/>
</dbReference>
<accession>A0A0D9QGE3</accession>
<dbReference type="Proteomes" id="UP000054561">
    <property type="component" value="Unassembled WGS sequence"/>
</dbReference>
<evidence type="ECO:0000313" key="4">
    <source>
        <dbReference type="Proteomes" id="UP000054561"/>
    </source>
</evidence>
<sequence>MVLQDQSAVSSTRKSVYGCKRRVKKFVTSKTTPKGADKGAGKGASKDGQRRITKCITNCITTPVAPHTNQKNDSNRSNNSVKWALSKPKVIIVPLLAILYVLSLHGVFCPQKDFHHSRSLVEQNAIPVVYMPNLDISPPVTYACAPSVIEVWANSNARSGTNKKLKNALKRSVSEKNFKKRFKWTWPKISKKFVDASRGNELKEDPNQPRVLLTCHDLHSPSHMQYPLDLSSPQDVRSSPGSLAPTDHQDAYEPRATQTPYEPLATQTPYEPLATQTPYEPVDNQNTYDSRNAHDPPGAYYPSDAEIKNSIYNTMKEPQTIIDLASCKTLTPKEKIEFFFYSTSSYIYFTQEMKKRIFATGPLVTKKYMAEIFFDLCDEQKKNFLFMKETMAKISFMLADQFNLPEEKRSKCWTQVDNKLNKVMNQFDLRDRADFNHFLMQKKRHAAEDFESFIENRICLWNKITRENRYESFLELCTNLNKNSLRNKCADHDNNYQPQQSSDCYAASNPDVSNNAMNTNTRVMSHETPTASTPVTLHNTVNVASSPSQYSNVNVNSGNVNSSNVENGPVPCNSTSVATKPMPCATFSPSRPTVQPSQYKSSNANVTTSVPSNTLNANPPSTPPYTTSATVTRVPYSNFNPTICTIPQGTQTPNAAVLVDMDMERDPPRRRKRRK</sequence>
<evidence type="ECO:0000256" key="1">
    <source>
        <dbReference type="SAM" id="MobiDB-lite"/>
    </source>
</evidence>
<dbReference type="AlphaFoldDB" id="A0A0D9QGE3"/>
<feature type="compositionally biased region" description="Polar residues" evidence="1">
    <location>
        <begin position="231"/>
        <end position="241"/>
    </location>
</feature>
<dbReference type="InterPro" id="IPR044885">
    <property type="entry name" value="PRESA_N_sf"/>
</dbReference>
<dbReference type="OrthoDB" id="387493at2759"/>
<reference evidence="3 4" key="1">
    <citation type="submission" date="2014-03" db="EMBL/GenBank/DDBJ databases">
        <title>The Genome Sequence of Plasmodium fragile nilgiri.</title>
        <authorList>
            <consortium name="The Broad Institute Genomics Platform"/>
            <consortium name="The Broad Institute Genome Sequencing Center for Infectious Disease"/>
            <person name="Neafsey D."/>
            <person name="Duraisingh M."/>
            <person name="Young S.K."/>
            <person name="Zeng Q."/>
            <person name="Gargeya S."/>
            <person name="Abouelleil A."/>
            <person name="Alvarado L."/>
            <person name="Chapman S.B."/>
            <person name="Gainer-Dewar J."/>
            <person name="Goldberg J."/>
            <person name="Griggs A."/>
            <person name="Gujja S."/>
            <person name="Hansen M."/>
            <person name="Howarth C."/>
            <person name="Imamovic A."/>
            <person name="Larimer J."/>
            <person name="Pearson M."/>
            <person name="Poon T.W."/>
            <person name="Priest M."/>
            <person name="Roberts A."/>
            <person name="Saif S."/>
            <person name="Shea T."/>
            <person name="Sykes S."/>
            <person name="Wortman J."/>
            <person name="Nusbaum C."/>
            <person name="Birren B."/>
        </authorList>
    </citation>
    <scope>NUCLEOTIDE SEQUENCE [LARGE SCALE GENOMIC DNA]</scope>
    <source>
        <strain evidence="4">nilgiri</strain>
    </source>
</reference>
<feature type="region of interest" description="Disordered" evidence="1">
    <location>
        <begin position="588"/>
        <end position="626"/>
    </location>
</feature>
<evidence type="ECO:0000313" key="3">
    <source>
        <dbReference type="EMBL" id="KJP86058.1"/>
    </source>
</evidence>
<dbReference type="RefSeq" id="XP_012337348.1">
    <property type="nucleotide sequence ID" value="XM_012481925.1"/>
</dbReference>
<dbReference type="OMA" id="NPAMLYN"/>
<feature type="compositionally biased region" description="Polar residues" evidence="1">
    <location>
        <begin position="588"/>
        <end position="615"/>
    </location>
</feature>
<keyword evidence="4" id="KW-1185">Reference proteome</keyword>